<evidence type="ECO:0000256" key="3">
    <source>
        <dbReference type="ARBA" id="ARBA00022692"/>
    </source>
</evidence>
<keyword evidence="4" id="KW-0732">Signal</keyword>
<keyword evidence="7" id="KW-0998">Cell outer membrane</keyword>
<evidence type="ECO:0000259" key="8">
    <source>
        <dbReference type="PROSITE" id="PS51779"/>
    </source>
</evidence>
<proteinExistence type="predicted"/>
<reference evidence="9" key="1">
    <citation type="submission" date="2018-10" db="EMBL/GenBank/DDBJ databases">
        <authorList>
            <person name="Aoki K."/>
        </authorList>
    </citation>
    <scope>NUCLEOTIDE SEQUENCE</scope>
</reference>
<comment type="subcellular location">
    <subcellularLocation>
        <location evidence="1">Membrane</location>
    </subcellularLocation>
</comment>
<name>A0A3B1E1E0_9ZZZZ</name>
<dbReference type="AlphaFoldDB" id="A0A3B1E1E0"/>
<evidence type="ECO:0000313" key="9">
    <source>
        <dbReference type="EMBL" id="VAY87364.1"/>
    </source>
</evidence>
<dbReference type="EMBL" id="UOYO01000024">
    <property type="protein sequence ID" value="VAY87364.1"/>
    <property type="molecule type" value="Genomic_DNA"/>
</dbReference>
<evidence type="ECO:0000256" key="2">
    <source>
        <dbReference type="ARBA" id="ARBA00022452"/>
    </source>
</evidence>
<dbReference type="Pfam" id="PF01103">
    <property type="entry name" value="Omp85"/>
    <property type="match status" value="1"/>
</dbReference>
<evidence type="ECO:0000256" key="1">
    <source>
        <dbReference type="ARBA" id="ARBA00004370"/>
    </source>
</evidence>
<dbReference type="Pfam" id="PF07244">
    <property type="entry name" value="POTRA"/>
    <property type="match status" value="4"/>
</dbReference>
<dbReference type="InterPro" id="IPR000184">
    <property type="entry name" value="Bac_surfAg_D15"/>
</dbReference>
<keyword evidence="5" id="KW-0677">Repeat</keyword>
<dbReference type="PANTHER" id="PTHR12815:SF23">
    <property type="entry name" value="OUTER MEMBRANE PROTEIN ASSEMBLY FACTOR BAMA"/>
    <property type="match status" value="1"/>
</dbReference>
<dbReference type="GO" id="GO:0071709">
    <property type="term" value="P:membrane assembly"/>
    <property type="evidence" value="ECO:0007669"/>
    <property type="project" value="InterPro"/>
</dbReference>
<keyword evidence="6" id="KW-0472">Membrane</keyword>
<dbReference type="InterPro" id="IPR039910">
    <property type="entry name" value="D15-like"/>
</dbReference>
<dbReference type="GO" id="GO:0019867">
    <property type="term" value="C:outer membrane"/>
    <property type="evidence" value="ECO:0007669"/>
    <property type="project" value="InterPro"/>
</dbReference>
<keyword evidence="2" id="KW-1134">Transmembrane beta strand</keyword>
<evidence type="ECO:0000256" key="5">
    <source>
        <dbReference type="ARBA" id="ARBA00022737"/>
    </source>
</evidence>
<dbReference type="InterPro" id="IPR034746">
    <property type="entry name" value="POTRA"/>
</dbReference>
<dbReference type="InterPro" id="IPR023707">
    <property type="entry name" value="OM_assembly_BamA"/>
</dbReference>
<dbReference type="Gene3D" id="2.40.160.50">
    <property type="entry name" value="membrane protein fhac: a member of the omp85/tpsb transporter family"/>
    <property type="match status" value="1"/>
</dbReference>
<evidence type="ECO:0000256" key="4">
    <source>
        <dbReference type="ARBA" id="ARBA00022729"/>
    </source>
</evidence>
<dbReference type="NCBIfam" id="TIGR03303">
    <property type="entry name" value="OM_YaeT"/>
    <property type="match status" value="1"/>
</dbReference>
<dbReference type="PANTHER" id="PTHR12815">
    <property type="entry name" value="SORTING AND ASSEMBLY MACHINERY SAMM50 PROTEIN FAMILY MEMBER"/>
    <property type="match status" value="1"/>
</dbReference>
<dbReference type="PROSITE" id="PS51779">
    <property type="entry name" value="POTRA"/>
    <property type="match status" value="1"/>
</dbReference>
<keyword evidence="3" id="KW-0812">Transmembrane</keyword>
<protein>
    <submittedName>
        <fullName evidence="9">Outer membrane protein assembly factor YaeT</fullName>
    </submittedName>
</protein>
<sequence>MYKQIIFISLLILFPSFIFAQSSFKDIRFDGLTQISNDTALEISNFKANEPYTEEKINKILKKFYDFQYFIDIKVSSEDNILIFTFTEKPFIINIQMQGYKNREDDLKRLYNFMNIKKGNMYSPQKLKQAKSKLLYKLEQEGYINSVVETEVEYIEMTGVSIKFIVNKGEEIIITDFNYNGSKELDEDTFRGITFNKAKQSFSWWFGRDNGAINFEHLNYDSLRIQEAYLESGFLDIKVQSPIAKIDFSTNTATINIGINEGRQYKINNTVIYVDHDDIIDVDEIYPKLTLIKDKIFNIKKLRKDVEYIKTQMANKGYAFTQVQYSPRVDKEKGIIDIVYNVIAGDKVYINDVIISGNIRTLDRVIRRNIYLAPKDLFNLTDFKDSRNALNRTGFFETVDIKQQRVSKNKMNLLVEISEASTGNLIVGGGYGDYQGWVLNASIADKNIFGSGLNLGLSFDFSEKKINYDLSLINPAFNDSKYSSSISIYQKDKEIRYTNYKLNSKSVGVSASVGRSLTRHMRAGAKYSLNKKLDIYDTKPQDNKEYIASSITPYINFNNTDSYFNPRTGVITGTKLEIAGLGGDVKYLISSSVYKYFKDLENYVDFDIIFRYKASLKLLQDSGGYTPKSNTFYLGGVGTVRGYRSYSFGPATDESPYERMFANSFELSFPFIKKAKMRCGVFYDYGMIGEKTFNKIKRSSIGALVEWFSPVGPFQFIFSKPIDDEPEDSLSKFEFSLGSKF</sequence>
<gene>
    <name evidence="9" type="ORF">MNB_ARC-1_223</name>
</gene>
<accession>A0A3B1E1E0</accession>
<organism evidence="9">
    <name type="scientific">hydrothermal vent metagenome</name>
    <dbReference type="NCBI Taxonomy" id="652676"/>
    <lineage>
        <taxon>unclassified sequences</taxon>
        <taxon>metagenomes</taxon>
        <taxon>ecological metagenomes</taxon>
    </lineage>
</organism>
<evidence type="ECO:0000256" key="7">
    <source>
        <dbReference type="ARBA" id="ARBA00023237"/>
    </source>
</evidence>
<dbReference type="Gene3D" id="3.10.20.310">
    <property type="entry name" value="membrane protein fhac"/>
    <property type="match status" value="5"/>
</dbReference>
<evidence type="ECO:0000256" key="6">
    <source>
        <dbReference type="ARBA" id="ARBA00023136"/>
    </source>
</evidence>
<dbReference type="InterPro" id="IPR010827">
    <property type="entry name" value="BamA/TamA_POTRA"/>
</dbReference>
<dbReference type="PIRSF" id="PIRSF006076">
    <property type="entry name" value="OM_assembly_OMP85"/>
    <property type="match status" value="1"/>
</dbReference>
<feature type="domain" description="POTRA" evidence="8">
    <location>
        <begin position="348"/>
        <end position="420"/>
    </location>
</feature>